<comment type="subcellular location">
    <subcellularLocation>
        <location evidence="1">Cell junction</location>
        <location evidence="1">Tight junction</location>
    </subcellularLocation>
    <subcellularLocation>
        <location evidence="2">Cell membrane</location>
        <topology evidence="2">Multi-pass membrane protein</topology>
    </subcellularLocation>
</comment>
<evidence type="ECO:0000256" key="7">
    <source>
        <dbReference type="ARBA" id="ARBA00022949"/>
    </source>
</evidence>
<evidence type="ECO:0000256" key="5">
    <source>
        <dbReference type="ARBA" id="ARBA00022475"/>
    </source>
</evidence>
<proteinExistence type="inferred from homology"/>
<keyword evidence="13" id="KW-1185">Reference proteome</keyword>
<dbReference type="Proteomes" id="UP000324632">
    <property type="component" value="Chromosome 25"/>
</dbReference>
<feature type="transmembrane region" description="Helical" evidence="10">
    <location>
        <begin position="338"/>
        <end position="366"/>
    </location>
</feature>
<evidence type="ECO:0000313" key="12">
    <source>
        <dbReference type="EMBL" id="KAA0701689.1"/>
    </source>
</evidence>
<dbReference type="Gene3D" id="1.20.140.150">
    <property type="match status" value="2"/>
</dbReference>
<comment type="caution">
    <text evidence="12">The sequence shown here is derived from an EMBL/GenBank/DDBJ whole genome shotgun (WGS) entry which is preliminary data.</text>
</comment>
<evidence type="ECO:0000256" key="2">
    <source>
        <dbReference type="ARBA" id="ARBA00004651"/>
    </source>
</evidence>
<keyword evidence="4" id="KW-0796">Tight junction</keyword>
<evidence type="ECO:0000256" key="10">
    <source>
        <dbReference type="SAM" id="Phobius"/>
    </source>
</evidence>
<keyword evidence="9 10" id="KW-0472">Membrane</keyword>
<gene>
    <name evidence="12" type="ORF">E1301_Tti018538</name>
</gene>
<keyword evidence="8 10" id="KW-1133">Transmembrane helix</keyword>
<keyword evidence="11" id="KW-0732">Signal</keyword>
<evidence type="ECO:0000256" key="11">
    <source>
        <dbReference type="SAM" id="SignalP"/>
    </source>
</evidence>
<protein>
    <submittedName>
        <fullName evidence="12">Claudin-4</fullName>
    </submittedName>
</protein>
<evidence type="ECO:0000256" key="8">
    <source>
        <dbReference type="ARBA" id="ARBA00022989"/>
    </source>
</evidence>
<feature type="transmembrane region" description="Helical" evidence="10">
    <location>
        <begin position="74"/>
        <end position="97"/>
    </location>
</feature>
<dbReference type="GO" id="GO:0005198">
    <property type="term" value="F:structural molecule activity"/>
    <property type="evidence" value="ECO:0007669"/>
    <property type="project" value="InterPro"/>
</dbReference>
<keyword evidence="6 10" id="KW-0812">Transmembrane</keyword>
<feature type="transmembrane region" description="Helical" evidence="10">
    <location>
        <begin position="386"/>
        <end position="406"/>
    </location>
</feature>
<name>A0A5A9MXA0_9TELE</name>
<feature type="transmembrane region" description="Helical" evidence="10">
    <location>
        <begin position="303"/>
        <end position="326"/>
    </location>
</feature>
<keyword evidence="7" id="KW-0965">Cell junction</keyword>
<dbReference type="InterPro" id="IPR006187">
    <property type="entry name" value="Claudin"/>
</dbReference>
<dbReference type="Pfam" id="PF00822">
    <property type="entry name" value="PMP22_Claudin"/>
    <property type="match status" value="2"/>
</dbReference>
<dbReference type="PRINTS" id="PR01077">
    <property type="entry name" value="CLAUDIN"/>
</dbReference>
<feature type="signal peptide" evidence="11">
    <location>
        <begin position="1"/>
        <end position="18"/>
    </location>
</feature>
<sequence>MGVVTALLGWLGVIAVCALPQWKVSAFIGANIVTAQIMWEGMWMNCVVQSTGQMQCKVYDSMLALSSDLQAGRAMIIVSILTGLCGIVISVAGGKCTNCIEEPASKAKACIVAGILFIVSGLLCLIPVSWSANTIIRDFYNPLMVDSQRRELGAALYVGWASAGLLLLAGGILCWNCPPKHDRIYNPKFTAAITSCLFVTHVWDETGPTAALSFDNGSSFNMGRIAKEVSGQILCFIGFVGICICCGIPLWRVTTYIGANIVTAQIIWDGLWMNCVIQSTGQMQCKVQDSIMQLTTDLQVARALTVIAIVVGCVGMLLTFVGGQCSSCLKRENSMAKVLILGGILCIVAGVLCLIPVCWSSAFTIADYQSTLTIQTQKRELGASIYIGWGASGFLLFGGIILCTACPPRDDMYPNYPGMYTYQAPMYGPPGAYGPPKTYAPSVAYTGTGTYVPNKPNYSADPGQYL</sequence>
<accession>A0A5A9MXA0</accession>
<keyword evidence="5" id="KW-1003">Cell membrane</keyword>
<dbReference type="EMBL" id="SOYY01000025">
    <property type="protein sequence ID" value="KAA0701689.1"/>
    <property type="molecule type" value="Genomic_DNA"/>
</dbReference>
<feature type="transmembrane region" description="Helical" evidence="10">
    <location>
        <begin position="152"/>
        <end position="175"/>
    </location>
</feature>
<dbReference type="PROSITE" id="PS01346">
    <property type="entry name" value="CLAUDIN"/>
    <property type="match status" value="1"/>
</dbReference>
<evidence type="ECO:0000256" key="4">
    <source>
        <dbReference type="ARBA" id="ARBA00022427"/>
    </source>
</evidence>
<feature type="transmembrane region" description="Helical" evidence="10">
    <location>
        <begin position="109"/>
        <end position="132"/>
    </location>
</feature>
<comment type="similarity">
    <text evidence="3">Belongs to the claudin family.</text>
</comment>
<evidence type="ECO:0000256" key="3">
    <source>
        <dbReference type="ARBA" id="ARBA00008295"/>
    </source>
</evidence>
<evidence type="ECO:0000256" key="9">
    <source>
        <dbReference type="ARBA" id="ARBA00023136"/>
    </source>
</evidence>
<dbReference type="InterPro" id="IPR017974">
    <property type="entry name" value="Claudin_CS"/>
</dbReference>
<organism evidence="12 13">
    <name type="scientific">Triplophysa tibetana</name>
    <dbReference type="NCBI Taxonomy" id="1572043"/>
    <lineage>
        <taxon>Eukaryota</taxon>
        <taxon>Metazoa</taxon>
        <taxon>Chordata</taxon>
        <taxon>Craniata</taxon>
        <taxon>Vertebrata</taxon>
        <taxon>Euteleostomi</taxon>
        <taxon>Actinopterygii</taxon>
        <taxon>Neopterygii</taxon>
        <taxon>Teleostei</taxon>
        <taxon>Ostariophysi</taxon>
        <taxon>Cypriniformes</taxon>
        <taxon>Nemacheilidae</taxon>
        <taxon>Triplophysa</taxon>
    </lineage>
</organism>
<reference evidence="12 13" key="1">
    <citation type="journal article" date="2019" name="Mol. Ecol. Resour.">
        <title>Chromosome-level genome assembly of Triplophysa tibetana, a fish adapted to the harsh high-altitude environment of the Tibetan Plateau.</title>
        <authorList>
            <person name="Yang X."/>
            <person name="Liu H."/>
            <person name="Ma Z."/>
            <person name="Zou Y."/>
            <person name="Zou M."/>
            <person name="Mao Y."/>
            <person name="Li X."/>
            <person name="Wang H."/>
            <person name="Chen T."/>
            <person name="Wang W."/>
            <person name="Yang R."/>
        </authorList>
    </citation>
    <scope>NUCLEOTIDE SEQUENCE [LARGE SCALE GENOMIC DNA]</scope>
    <source>
        <strain evidence="12">TTIB1903HZAU</strain>
        <tissue evidence="12">Muscle</tissue>
    </source>
</reference>
<evidence type="ECO:0000256" key="1">
    <source>
        <dbReference type="ARBA" id="ARBA00004435"/>
    </source>
</evidence>
<dbReference type="FunFam" id="1.20.140.150:FF:000001">
    <property type="entry name" value="Claudin"/>
    <property type="match status" value="2"/>
</dbReference>
<dbReference type="GO" id="GO:0005886">
    <property type="term" value="C:plasma membrane"/>
    <property type="evidence" value="ECO:0007669"/>
    <property type="project" value="UniProtKB-SubCell"/>
</dbReference>
<feature type="chain" id="PRO_5022901103" evidence="11">
    <location>
        <begin position="19"/>
        <end position="466"/>
    </location>
</feature>
<dbReference type="GO" id="GO:0005923">
    <property type="term" value="C:bicellular tight junction"/>
    <property type="evidence" value="ECO:0007669"/>
    <property type="project" value="UniProtKB-SubCell"/>
</dbReference>
<dbReference type="InterPro" id="IPR004031">
    <property type="entry name" value="PMP22/EMP/MP20/Claudin"/>
</dbReference>
<evidence type="ECO:0000313" key="13">
    <source>
        <dbReference type="Proteomes" id="UP000324632"/>
    </source>
</evidence>
<dbReference type="PANTHER" id="PTHR12002">
    <property type="entry name" value="CLAUDIN"/>
    <property type="match status" value="1"/>
</dbReference>
<evidence type="ECO:0000256" key="6">
    <source>
        <dbReference type="ARBA" id="ARBA00022692"/>
    </source>
</evidence>
<feature type="transmembrane region" description="Helical" evidence="10">
    <location>
        <begin position="233"/>
        <end position="251"/>
    </location>
</feature>
<dbReference type="AlphaFoldDB" id="A0A5A9MXA0"/>